<evidence type="ECO:0000313" key="3">
    <source>
        <dbReference type="Proteomes" id="UP000541444"/>
    </source>
</evidence>
<evidence type="ECO:0000256" key="1">
    <source>
        <dbReference type="ARBA" id="ARBA00023211"/>
    </source>
</evidence>
<dbReference type="EMBL" id="JACGCM010000669">
    <property type="protein sequence ID" value="KAF6169228.1"/>
    <property type="molecule type" value="Genomic_DNA"/>
</dbReference>
<reference evidence="2 3" key="1">
    <citation type="journal article" date="2020" name="IScience">
        <title>Genome Sequencing of the Endangered Kingdonia uniflora (Circaeasteraceae, Ranunculales) Reveals Potential Mechanisms of Evolutionary Specialization.</title>
        <authorList>
            <person name="Sun Y."/>
            <person name="Deng T."/>
            <person name="Zhang A."/>
            <person name="Moore M.J."/>
            <person name="Landis J.B."/>
            <person name="Lin N."/>
            <person name="Zhang H."/>
            <person name="Zhang X."/>
            <person name="Huang J."/>
            <person name="Zhang X."/>
            <person name="Sun H."/>
            <person name="Wang H."/>
        </authorList>
    </citation>
    <scope>NUCLEOTIDE SEQUENCE [LARGE SCALE GENOMIC DNA]</scope>
    <source>
        <strain evidence="2">TB1705</strain>
        <tissue evidence="2">Leaf</tissue>
    </source>
</reference>
<dbReference type="AlphaFoldDB" id="A0A7J7NQM1"/>
<accession>A0A7J7NQM1</accession>
<dbReference type="Proteomes" id="UP000541444">
    <property type="component" value="Unassembled WGS sequence"/>
</dbReference>
<evidence type="ECO:0000313" key="2">
    <source>
        <dbReference type="EMBL" id="KAF6169228.1"/>
    </source>
</evidence>
<keyword evidence="3" id="KW-1185">Reference proteome</keyword>
<organism evidence="2 3">
    <name type="scientific">Kingdonia uniflora</name>
    <dbReference type="NCBI Taxonomy" id="39325"/>
    <lineage>
        <taxon>Eukaryota</taxon>
        <taxon>Viridiplantae</taxon>
        <taxon>Streptophyta</taxon>
        <taxon>Embryophyta</taxon>
        <taxon>Tracheophyta</taxon>
        <taxon>Spermatophyta</taxon>
        <taxon>Magnoliopsida</taxon>
        <taxon>Ranunculales</taxon>
        <taxon>Circaeasteraceae</taxon>
        <taxon>Kingdonia</taxon>
    </lineage>
</organism>
<comment type="caution">
    <text evidence="2">The sequence shown here is derived from an EMBL/GenBank/DDBJ whole genome shotgun (WGS) entry which is preliminary data.</text>
</comment>
<dbReference type="Gene3D" id="1.10.1370.40">
    <property type="match status" value="1"/>
</dbReference>
<name>A0A7J7NQM1_9MAGN</name>
<sequence length="379" mass="43292">MLHLNYVRNNLTWESLYPEWIDEEEESEIPVCPSLSTPKVLENTHIDVIAVKHPCQKSKNWSRDVARLHLQLAAAWLTASVRGYHHPAHVLFVTDCFPNPDVFTCKGLVGHKRNAWLYKPNLSTLRKKIGFQLGHVNLQSYSRPKRIYSRTVHREAYATILHSAHVYVCGAIAAAQSIRMVGSTGDLVILVDDIIKTETILLCILVTNKTKFAAGNNATLFNSGVMVIEPSNCRFQLLMGHINEIESYNGGDQGYLNEIFTWWHRIPKHMNFLKHFCYEFLQSQFRSLLVGVRICTEFGMTKRSKPLHRDETYFTGMMKFKLQSRLHGLKVLVQSLFGATFHSIPLAPGESWHEDVLKMSLHHPEEVLCKGLPVSEDIC</sequence>
<protein>
    <submittedName>
        <fullName evidence="2">Uncharacterized protein</fullName>
    </submittedName>
</protein>
<dbReference type="PANTHER" id="PTHR11183">
    <property type="entry name" value="GLYCOGENIN SUBFAMILY MEMBER"/>
    <property type="match status" value="1"/>
</dbReference>
<dbReference type="InterPro" id="IPR050587">
    <property type="entry name" value="GNT1/Glycosyltrans_8"/>
</dbReference>
<dbReference type="SUPFAM" id="SSF53448">
    <property type="entry name" value="Nucleotide-diphospho-sugar transferases"/>
    <property type="match status" value="1"/>
</dbReference>
<dbReference type="Gene3D" id="3.90.550.10">
    <property type="entry name" value="Spore Coat Polysaccharide Biosynthesis Protein SpsA, Chain A"/>
    <property type="match status" value="1"/>
</dbReference>
<keyword evidence="1" id="KW-0464">Manganese</keyword>
<dbReference type="OrthoDB" id="2014201at2759"/>
<proteinExistence type="predicted"/>
<gene>
    <name evidence="2" type="ORF">GIB67_013658</name>
</gene>
<dbReference type="InterPro" id="IPR029044">
    <property type="entry name" value="Nucleotide-diphossugar_trans"/>
</dbReference>